<protein>
    <recommendedName>
        <fullName evidence="4">Methyltransferase type 11 domain-containing protein</fullName>
    </recommendedName>
</protein>
<dbReference type="GO" id="GO:0008757">
    <property type="term" value="F:S-adenosylmethionine-dependent methyltransferase activity"/>
    <property type="evidence" value="ECO:0007669"/>
    <property type="project" value="InterPro"/>
</dbReference>
<dbReference type="InterPro" id="IPR051419">
    <property type="entry name" value="Lys/N-term_MeTrsfase_sf"/>
</dbReference>
<organism evidence="5 6">
    <name type="scientific">Pisum sativum</name>
    <name type="common">Garden pea</name>
    <name type="synonym">Lathyrus oleraceus</name>
    <dbReference type="NCBI Taxonomy" id="3888"/>
    <lineage>
        <taxon>Eukaryota</taxon>
        <taxon>Viridiplantae</taxon>
        <taxon>Streptophyta</taxon>
        <taxon>Embryophyta</taxon>
        <taxon>Tracheophyta</taxon>
        <taxon>Spermatophyta</taxon>
        <taxon>Magnoliopsida</taxon>
        <taxon>eudicotyledons</taxon>
        <taxon>Gunneridae</taxon>
        <taxon>Pentapetalae</taxon>
        <taxon>rosids</taxon>
        <taxon>fabids</taxon>
        <taxon>Fabales</taxon>
        <taxon>Fabaceae</taxon>
        <taxon>Papilionoideae</taxon>
        <taxon>50 kb inversion clade</taxon>
        <taxon>NPAAA clade</taxon>
        <taxon>Hologalegina</taxon>
        <taxon>IRL clade</taxon>
        <taxon>Fabeae</taxon>
        <taxon>Lathyrus</taxon>
    </lineage>
</organism>
<feature type="domain" description="Methyltransferase type 11" evidence="4">
    <location>
        <begin position="49"/>
        <end position="143"/>
    </location>
</feature>
<comment type="similarity">
    <text evidence="1">Belongs to the methyltransferase superfamily.</text>
</comment>
<dbReference type="PANTHER" id="PTHR12176:SF79">
    <property type="entry name" value="METHYLTRANSFERASE TYPE 11 DOMAIN-CONTAINING PROTEIN"/>
    <property type="match status" value="1"/>
</dbReference>
<evidence type="ECO:0000259" key="4">
    <source>
        <dbReference type="Pfam" id="PF08241"/>
    </source>
</evidence>
<dbReference type="PANTHER" id="PTHR12176">
    <property type="entry name" value="SAM-DEPENDENT METHYLTRANSFERASE SUPERFAMILY PROTEIN"/>
    <property type="match status" value="1"/>
</dbReference>
<evidence type="ECO:0000256" key="1">
    <source>
        <dbReference type="ARBA" id="ARBA00008361"/>
    </source>
</evidence>
<comment type="caution">
    <text evidence="5">The sequence shown here is derived from an EMBL/GenBank/DDBJ whole genome shotgun (WGS) entry which is preliminary data.</text>
</comment>
<gene>
    <name evidence="5" type="ORF">KIW84_052331</name>
</gene>
<reference evidence="5 6" key="1">
    <citation type="journal article" date="2022" name="Nat. Genet.">
        <title>Improved pea reference genome and pan-genome highlight genomic features and evolutionary characteristics.</title>
        <authorList>
            <person name="Yang T."/>
            <person name="Liu R."/>
            <person name="Luo Y."/>
            <person name="Hu S."/>
            <person name="Wang D."/>
            <person name="Wang C."/>
            <person name="Pandey M.K."/>
            <person name="Ge S."/>
            <person name="Xu Q."/>
            <person name="Li N."/>
            <person name="Li G."/>
            <person name="Huang Y."/>
            <person name="Saxena R.K."/>
            <person name="Ji Y."/>
            <person name="Li M."/>
            <person name="Yan X."/>
            <person name="He Y."/>
            <person name="Liu Y."/>
            <person name="Wang X."/>
            <person name="Xiang C."/>
            <person name="Varshney R.K."/>
            <person name="Ding H."/>
            <person name="Gao S."/>
            <person name="Zong X."/>
        </authorList>
    </citation>
    <scope>NUCLEOTIDE SEQUENCE [LARGE SCALE GENOMIC DNA]</scope>
    <source>
        <strain evidence="5 6">cv. Zhongwan 6</strain>
    </source>
</reference>
<accession>A0A9D5AF39</accession>
<evidence type="ECO:0000256" key="2">
    <source>
        <dbReference type="ARBA" id="ARBA00022603"/>
    </source>
</evidence>
<sequence length="167" mass="19137">MATGTQAYGESWYWDNRYTNEPGPFDWYQKYITLAPIINLYVPPNQSILVVGSGNSAFSEGMVDEGGYTDVVNIDISSVVIDAMQNKYRNCPQLKYLKMDVRDMSAFESKTFGSVIDKGTLDSLLCGNNSRQNATKMLEEIWRYNETMNKKSIALYHFCFILNFFYS</sequence>
<keyword evidence="6" id="KW-1185">Reference proteome</keyword>
<dbReference type="Pfam" id="PF08241">
    <property type="entry name" value="Methyltransf_11"/>
    <property type="match status" value="1"/>
</dbReference>
<keyword evidence="2" id="KW-0489">Methyltransferase</keyword>
<dbReference type="Proteomes" id="UP001058974">
    <property type="component" value="Chromosome 5"/>
</dbReference>
<keyword evidence="3" id="KW-0808">Transferase</keyword>
<evidence type="ECO:0000313" key="5">
    <source>
        <dbReference type="EMBL" id="KAI5405501.1"/>
    </source>
</evidence>
<dbReference type="InterPro" id="IPR029063">
    <property type="entry name" value="SAM-dependent_MTases_sf"/>
</dbReference>
<proteinExistence type="inferred from homology"/>
<evidence type="ECO:0000256" key="3">
    <source>
        <dbReference type="ARBA" id="ARBA00022679"/>
    </source>
</evidence>
<evidence type="ECO:0000313" key="6">
    <source>
        <dbReference type="Proteomes" id="UP001058974"/>
    </source>
</evidence>
<dbReference type="GO" id="GO:0032259">
    <property type="term" value="P:methylation"/>
    <property type="evidence" value="ECO:0007669"/>
    <property type="project" value="UniProtKB-KW"/>
</dbReference>
<dbReference type="SUPFAM" id="SSF53335">
    <property type="entry name" value="S-adenosyl-L-methionine-dependent methyltransferases"/>
    <property type="match status" value="1"/>
</dbReference>
<dbReference type="Gene3D" id="3.40.50.150">
    <property type="entry name" value="Vaccinia Virus protein VP39"/>
    <property type="match status" value="1"/>
</dbReference>
<name>A0A9D5AF39_PEA</name>
<dbReference type="EMBL" id="JAMSHJ010000005">
    <property type="protein sequence ID" value="KAI5405501.1"/>
    <property type="molecule type" value="Genomic_DNA"/>
</dbReference>
<dbReference type="AlphaFoldDB" id="A0A9D5AF39"/>
<dbReference type="Gramene" id="Psat05G0233100-T2">
    <property type="protein sequence ID" value="KAI5405501.1"/>
    <property type="gene ID" value="KIW84_052331"/>
</dbReference>
<dbReference type="InterPro" id="IPR013216">
    <property type="entry name" value="Methyltransf_11"/>
</dbReference>